<organism evidence="1 2">
    <name type="scientific">Maritalea porphyrae</name>
    <dbReference type="NCBI Taxonomy" id="880732"/>
    <lineage>
        <taxon>Bacteria</taxon>
        <taxon>Pseudomonadati</taxon>
        <taxon>Pseudomonadota</taxon>
        <taxon>Alphaproteobacteria</taxon>
        <taxon>Hyphomicrobiales</taxon>
        <taxon>Devosiaceae</taxon>
        <taxon>Maritalea</taxon>
    </lineage>
</organism>
<comment type="caution">
    <text evidence="1">The sequence shown here is derived from an EMBL/GenBank/DDBJ whole genome shotgun (WGS) entry which is preliminary data.</text>
</comment>
<dbReference type="EMBL" id="BSNI01000002">
    <property type="protein sequence ID" value="GLQ17876.1"/>
    <property type="molecule type" value="Genomic_DNA"/>
</dbReference>
<reference evidence="1" key="2">
    <citation type="submission" date="2023-01" db="EMBL/GenBank/DDBJ databases">
        <title>Draft genome sequence of Maritalea porphyrae strain NBRC 107169.</title>
        <authorList>
            <person name="Sun Q."/>
            <person name="Mori K."/>
        </authorList>
    </citation>
    <scope>NUCLEOTIDE SEQUENCE</scope>
    <source>
        <strain evidence="1">NBRC 107169</strain>
    </source>
</reference>
<protein>
    <submittedName>
        <fullName evidence="1">Uncharacterized protein</fullName>
    </submittedName>
</protein>
<dbReference type="Proteomes" id="UP001161405">
    <property type="component" value="Unassembled WGS sequence"/>
</dbReference>
<name>A0ABQ5URH4_9HYPH</name>
<gene>
    <name evidence="1" type="ORF">GCM10007879_21250</name>
</gene>
<proteinExistence type="predicted"/>
<evidence type="ECO:0000313" key="2">
    <source>
        <dbReference type="Proteomes" id="UP001161405"/>
    </source>
</evidence>
<sequence>MQDRFQGRAPSFDAPALDAFSITPSDVTDFAELVRAIYIGGPGQVTLKTPSGALVTFEGLSGGSVLPVRAQAVLATGTTATSLVGIV</sequence>
<evidence type="ECO:0000313" key="1">
    <source>
        <dbReference type="EMBL" id="GLQ17876.1"/>
    </source>
</evidence>
<keyword evidence="2" id="KW-1185">Reference proteome</keyword>
<accession>A0ABQ5URH4</accession>
<reference evidence="1" key="1">
    <citation type="journal article" date="2014" name="Int. J. Syst. Evol. Microbiol.">
        <title>Complete genome of a new Firmicutes species belonging to the dominant human colonic microbiota ('Ruminococcus bicirculans') reveals two chromosomes and a selective capacity to utilize plant glucans.</title>
        <authorList>
            <consortium name="NISC Comparative Sequencing Program"/>
            <person name="Wegmann U."/>
            <person name="Louis P."/>
            <person name="Goesmann A."/>
            <person name="Henrissat B."/>
            <person name="Duncan S.H."/>
            <person name="Flint H.J."/>
        </authorList>
    </citation>
    <scope>NUCLEOTIDE SEQUENCE</scope>
    <source>
        <strain evidence="1">NBRC 107169</strain>
    </source>
</reference>
<dbReference type="RefSeq" id="WP_284364333.1">
    <property type="nucleotide sequence ID" value="NZ_BSNI01000002.1"/>
</dbReference>